<evidence type="ECO:0000259" key="5">
    <source>
        <dbReference type="PROSITE" id="PS51898"/>
    </source>
</evidence>
<dbReference type="GO" id="GO:0006310">
    <property type="term" value="P:DNA recombination"/>
    <property type="evidence" value="ECO:0007669"/>
    <property type="project" value="UniProtKB-KW"/>
</dbReference>
<accession>A0A101KQM9</accession>
<dbReference type="InterPro" id="IPR013762">
    <property type="entry name" value="Integrase-like_cat_sf"/>
</dbReference>
<reference evidence="6 7" key="1">
    <citation type="submission" date="2015-12" db="EMBL/GenBank/DDBJ databases">
        <title>Draft genome sequence of Mesorhizobium sp. UFLA 01-765, a multitolerant efficient symbiont and plant-growth promoting strain isolated from Zn-mining soil using Leucaena leucocephala as a trap plant.</title>
        <authorList>
            <person name="Rangel W.M."/>
            <person name="Thijs S."/>
            <person name="Longatti S.M."/>
            <person name="Moreira F.M."/>
            <person name="Weyens N."/>
            <person name="Vangronsveld J."/>
            <person name="Van Hamme J.D."/>
            <person name="Bottos E.M."/>
            <person name="Rineau F."/>
        </authorList>
    </citation>
    <scope>NUCLEOTIDE SEQUENCE [LARGE SCALE GENOMIC DNA]</scope>
    <source>
        <strain evidence="6 7">UFLA 01-765</strain>
    </source>
</reference>
<dbReference type="PANTHER" id="PTHR30349">
    <property type="entry name" value="PHAGE INTEGRASE-RELATED"/>
    <property type="match status" value="1"/>
</dbReference>
<keyword evidence="3" id="KW-0238">DNA-binding</keyword>
<dbReference type="InterPro" id="IPR002104">
    <property type="entry name" value="Integrase_catalytic"/>
</dbReference>
<dbReference type="Proteomes" id="UP000053176">
    <property type="component" value="Unassembled WGS sequence"/>
</dbReference>
<dbReference type="Gene3D" id="1.10.443.10">
    <property type="entry name" value="Intergrase catalytic core"/>
    <property type="match status" value="1"/>
</dbReference>
<evidence type="ECO:0000256" key="2">
    <source>
        <dbReference type="ARBA" id="ARBA00022908"/>
    </source>
</evidence>
<dbReference type="CDD" id="cd00797">
    <property type="entry name" value="INT_RitB_C_like"/>
    <property type="match status" value="1"/>
</dbReference>
<name>A0A101KQM9_RHILI</name>
<dbReference type="InterPro" id="IPR011010">
    <property type="entry name" value="DNA_brk_join_enz"/>
</dbReference>
<organism evidence="6 7">
    <name type="scientific">Rhizobium loti</name>
    <name type="common">Mesorhizobium loti</name>
    <dbReference type="NCBI Taxonomy" id="381"/>
    <lineage>
        <taxon>Bacteria</taxon>
        <taxon>Pseudomonadati</taxon>
        <taxon>Pseudomonadota</taxon>
        <taxon>Alphaproteobacteria</taxon>
        <taxon>Hyphomicrobiales</taxon>
        <taxon>Phyllobacteriaceae</taxon>
        <taxon>Mesorhizobium</taxon>
    </lineage>
</organism>
<evidence type="ECO:0000313" key="6">
    <source>
        <dbReference type="EMBL" id="KUM25212.1"/>
    </source>
</evidence>
<protein>
    <submittedName>
        <fullName evidence="6">Integrase</fullName>
    </submittedName>
</protein>
<dbReference type="PANTHER" id="PTHR30349:SF41">
    <property type="entry name" value="INTEGRASE_RECOMBINASE PROTEIN MJ0367-RELATED"/>
    <property type="match status" value="1"/>
</dbReference>
<proteinExistence type="inferred from homology"/>
<evidence type="ECO:0000313" key="7">
    <source>
        <dbReference type="Proteomes" id="UP000053176"/>
    </source>
</evidence>
<dbReference type="InterPro" id="IPR050090">
    <property type="entry name" value="Tyrosine_recombinase_XerCD"/>
</dbReference>
<keyword evidence="2" id="KW-0229">DNA integration</keyword>
<comment type="caution">
    <text evidence="6">The sequence shown here is derived from an EMBL/GenBank/DDBJ whole genome shotgun (WGS) entry which is preliminary data.</text>
</comment>
<comment type="similarity">
    <text evidence="1">Belongs to the 'phage' integrase family.</text>
</comment>
<keyword evidence="4" id="KW-0233">DNA recombination</keyword>
<evidence type="ECO:0000256" key="1">
    <source>
        <dbReference type="ARBA" id="ARBA00008857"/>
    </source>
</evidence>
<dbReference type="Pfam" id="PF00589">
    <property type="entry name" value="Phage_integrase"/>
    <property type="match status" value="1"/>
</dbReference>
<evidence type="ECO:0000256" key="4">
    <source>
        <dbReference type="ARBA" id="ARBA00023172"/>
    </source>
</evidence>
<dbReference type="GO" id="GO:0015074">
    <property type="term" value="P:DNA integration"/>
    <property type="evidence" value="ECO:0007669"/>
    <property type="project" value="UniProtKB-KW"/>
</dbReference>
<sequence>MNTLSSMLKDYLAMRRALGFKLDTDGTGLATFVSYVEATGADHITNEIALTWARLPASVQPVQWSRRLGFVRGFARYCSTFDPRTQVPPTDLIPSTRIRRSPHFFNDGDIEQLLCATLALPPVDGLRRWTFHCLFGLLSVSGLRIGEAIALAFEDVDLQEAILTIRSTKFGKSRLVPLHSSTARVLADYMQRRQAFRTAGPTDPVFINERGTPLTYDQSIDTFQRLLKEIGVTNQRDRRRPHLHDLRHRFAMRTLLQWYQNGQDVEQQLPVLSAYLGHTETRDTYWYLSACPELMGLARERLERHWEPRP</sequence>
<feature type="domain" description="Tyr recombinase" evidence="5">
    <location>
        <begin position="100"/>
        <end position="307"/>
    </location>
</feature>
<dbReference type="AlphaFoldDB" id="A0A101KQM9"/>
<dbReference type="OrthoDB" id="5464621at2"/>
<dbReference type="PROSITE" id="PS51898">
    <property type="entry name" value="TYR_RECOMBINASE"/>
    <property type="match status" value="1"/>
</dbReference>
<dbReference type="GO" id="GO:0003677">
    <property type="term" value="F:DNA binding"/>
    <property type="evidence" value="ECO:0007669"/>
    <property type="project" value="UniProtKB-KW"/>
</dbReference>
<gene>
    <name evidence="6" type="ORF">AU467_04330</name>
</gene>
<dbReference type="SUPFAM" id="SSF56349">
    <property type="entry name" value="DNA breaking-rejoining enzymes"/>
    <property type="match status" value="1"/>
</dbReference>
<dbReference type="EMBL" id="LPWA01000120">
    <property type="protein sequence ID" value="KUM25212.1"/>
    <property type="molecule type" value="Genomic_DNA"/>
</dbReference>
<evidence type="ECO:0000256" key="3">
    <source>
        <dbReference type="ARBA" id="ARBA00023125"/>
    </source>
</evidence>